<comment type="caution">
    <text evidence="1">The sequence shown here is derived from an EMBL/GenBank/DDBJ whole genome shotgun (WGS) entry which is preliminary data.</text>
</comment>
<dbReference type="InterPro" id="IPR044699">
    <property type="entry name" value="MAKR6"/>
</dbReference>
<proteinExistence type="predicted"/>
<dbReference type="AlphaFoldDB" id="A0AAN7KJI6"/>
<dbReference type="PANTHER" id="PTHR34576:SF2">
    <property type="entry name" value="MEMBRANE-ASSOCIATED KINASE REGULATOR 6-RELATED"/>
    <property type="match status" value="1"/>
</dbReference>
<sequence length="222" mass="25536">MDSPQLSTVESFSYRWLVNLKPSHQGLDSFLGEYLESRDEASFIEMDPRLPQSKRFYRKSSSYDFKFDCPASSVPLSLVHADELFSGGYVLPIFANPVKRIKSCEAQFDSTSTPSSYSRAAKFCADGSKIHSPSLKRYGRLSNRAWNKYFQLFRPLWQIIRKCKLSSKRDRSRAQSSMNYVYPTDSSPRISSVYYADNWRRSCVSDSSIHEAILHCKRSIGK</sequence>
<organism evidence="1 2">
    <name type="scientific">Trapa incisa</name>
    <dbReference type="NCBI Taxonomy" id="236973"/>
    <lineage>
        <taxon>Eukaryota</taxon>
        <taxon>Viridiplantae</taxon>
        <taxon>Streptophyta</taxon>
        <taxon>Embryophyta</taxon>
        <taxon>Tracheophyta</taxon>
        <taxon>Spermatophyta</taxon>
        <taxon>Magnoliopsida</taxon>
        <taxon>eudicotyledons</taxon>
        <taxon>Gunneridae</taxon>
        <taxon>Pentapetalae</taxon>
        <taxon>rosids</taxon>
        <taxon>malvids</taxon>
        <taxon>Myrtales</taxon>
        <taxon>Lythraceae</taxon>
        <taxon>Trapa</taxon>
    </lineage>
</organism>
<evidence type="ECO:0000313" key="1">
    <source>
        <dbReference type="EMBL" id="KAK4770278.1"/>
    </source>
</evidence>
<dbReference type="Proteomes" id="UP001345219">
    <property type="component" value="Chromosome 24"/>
</dbReference>
<dbReference type="PANTHER" id="PTHR34576">
    <property type="entry name" value="MEMBRANE-ASSOCIATED KINASE REGULATOR 6-RELATED"/>
    <property type="match status" value="1"/>
</dbReference>
<keyword evidence="2" id="KW-1185">Reference proteome</keyword>
<name>A0AAN7KJI6_9MYRT</name>
<evidence type="ECO:0000313" key="2">
    <source>
        <dbReference type="Proteomes" id="UP001345219"/>
    </source>
</evidence>
<evidence type="ECO:0008006" key="3">
    <source>
        <dbReference type="Google" id="ProtNLM"/>
    </source>
</evidence>
<dbReference type="EMBL" id="JAXIOK010000005">
    <property type="protein sequence ID" value="KAK4770278.1"/>
    <property type="molecule type" value="Genomic_DNA"/>
</dbReference>
<accession>A0AAN7KJI6</accession>
<reference evidence="1 2" key="1">
    <citation type="journal article" date="2023" name="Hortic Res">
        <title>Pangenome of water caltrop reveals structural variations and asymmetric subgenome divergence after allopolyploidization.</title>
        <authorList>
            <person name="Zhang X."/>
            <person name="Chen Y."/>
            <person name="Wang L."/>
            <person name="Yuan Y."/>
            <person name="Fang M."/>
            <person name="Shi L."/>
            <person name="Lu R."/>
            <person name="Comes H.P."/>
            <person name="Ma Y."/>
            <person name="Chen Y."/>
            <person name="Huang G."/>
            <person name="Zhou Y."/>
            <person name="Zheng Z."/>
            <person name="Qiu Y."/>
        </authorList>
    </citation>
    <scope>NUCLEOTIDE SEQUENCE [LARGE SCALE GENOMIC DNA]</scope>
    <source>
        <tissue evidence="1">Roots</tissue>
    </source>
</reference>
<gene>
    <name evidence="1" type="ORF">SAY87_030810</name>
</gene>
<protein>
    <recommendedName>
        <fullName evidence="3">Membrane-associated kinase regulator 6</fullName>
    </recommendedName>
</protein>